<evidence type="ECO:0000259" key="10">
    <source>
        <dbReference type="Pfam" id="PF05922"/>
    </source>
</evidence>
<dbReference type="OMA" id="EIGTHIS"/>
<dbReference type="InterPro" id="IPR041469">
    <property type="entry name" value="Subtilisin-like_FN3"/>
</dbReference>
<evidence type="ECO:0000256" key="2">
    <source>
        <dbReference type="ARBA" id="ARBA00022670"/>
    </source>
</evidence>
<dbReference type="EMBL" id="CM007648">
    <property type="protein sequence ID" value="ONM23060.1"/>
    <property type="molecule type" value="Genomic_DNA"/>
</dbReference>
<dbReference type="OrthoDB" id="206201at2759"/>
<feature type="signal peptide" evidence="8">
    <location>
        <begin position="1"/>
        <end position="20"/>
    </location>
</feature>
<dbReference type="PROSITE" id="PS00138">
    <property type="entry name" value="SUBTILASE_SER"/>
    <property type="match status" value="1"/>
</dbReference>
<dbReference type="Gene3D" id="2.60.40.2310">
    <property type="match status" value="1"/>
</dbReference>
<keyword evidence="15" id="KW-1185">Reference proteome</keyword>
<dbReference type="FunFam" id="3.40.50.200:FF:000006">
    <property type="entry name" value="Subtilisin-like protease SBT1.5"/>
    <property type="match status" value="1"/>
</dbReference>
<feature type="domain" description="Subtilisin-like protease fibronectin type-III" evidence="11">
    <location>
        <begin position="662"/>
        <end position="758"/>
    </location>
</feature>
<dbReference type="Pfam" id="PF17766">
    <property type="entry name" value="fn3_6"/>
    <property type="match status" value="1"/>
</dbReference>
<evidence type="ECO:0000256" key="6">
    <source>
        <dbReference type="PIRSR" id="PIRSR615500-1"/>
    </source>
</evidence>
<dbReference type="InterPro" id="IPR045051">
    <property type="entry name" value="SBT"/>
</dbReference>
<feature type="active site" description="Charge relay system" evidence="6 7">
    <location>
        <position position="545"/>
    </location>
</feature>
<dbReference type="InterPro" id="IPR034197">
    <property type="entry name" value="Peptidases_S8_3"/>
</dbReference>
<evidence type="ECO:0000313" key="12">
    <source>
        <dbReference type="EMBL" id="ACN33599.1"/>
    </source>
</evidence>
<organism evidence="12">
    <name type="scientific">Zea mays</name>
    <name type="common">Maize</name>
    <dbReference type="NCBI Taxonomy" id="4577"/>
    <lineage>
        <taxon>Eukaryota</taxon>
        <taxon>Viridiplantae</taxon>
        <taxon>Streptophyta</taxon>
        <taxon>Embryophyta</taxon>
        <taxon>Tracheophyta</taxon>
        <taxon>Spermatophyta</taxon>
        <taxon>Magnoliopsida</taxon>
        <taxon>Liliopsida</taxon>
        <taxon>Poales</taxon>
        <taxon>Poaceae</taxon>
        <taxon>PACMAD clade</taxon>
        <taxon>Panicoideae</taxon>
        <taxon>Andropogonodae</taxon>
        <taxon>Andropogoneae</taxon>
        <taxon>Tripsacinae</taxon>
        <taxon>Zea</taxon>
    </lineage>
</organism>
<dbReference type="PROSITE" id="PS51892">
    <property type="entry name" value="SUBTILASE"/>
    <property type="match status" value="1"/>
</dbReference>
<keyword evidence="3 8" id="KW-0732">Signal</keyword>
<dbReference type="GO" id="GO:0006508">
    <property type="term" value="P:proteolysis"/>
    <property type="evidence" value="ECO:0007669"/>
    <property type="project" value="UniProtKB-KW"/>
</dbReference>
<dbReference type="FunFam" id="2.60.40.2310:FF:000001">
    <property type="entry name" value="Subtilisin-like protease SBT1.5"/>
    <property type="match status" value="1"/>
</dbReference>
<dbReference type="KEGG" id="zma:100383258"/>
<sequence length="769" mass="81501">MAALLGLFFLLLLQLGPSSCSNVYIAYMGERSPELRPALVRDAHHGMLAALLGSEQAARDAILYSYRHGFSGFAATLTDSQAARLADSPGVVRVVRNRVLDLHTTRSWDFMRVMSPSHSAGILSNSRLGEDSIIGVLDTGIWPESASFRDDGIGEVPRRWKGRCVAGDRFNASNCNRKIIGAKWYIRGYEAEYGKMNTTDIYEFMSARDAVGHGTHTASTAAGAPVADASFRGLASGVARGGAPRARLAVYKVCWATGDCTSADILAAFDDAIHDGVDVLSVSLGQAPPLPAYVDDVLSIGSFHAVARGIAVVCSAGNSGPYSETVINSAPWIVTVAAGTIDRTFLAKIALGNNSTYAGQTLYSGAHPGRSMSLVYAEDIASNDADDTDARSCTAGSLNSTLAKGKVVLCFQTRAQRSASVAVETVRKARGVGVIFAQFLTKDIASSFDVPCVQVDYQVGTVILAYTTSMRNPTVQFGSAKTVLGEVIGPEVAYFSSRGPSSLSPSVLKPDIAAPGVNILAAWTPAAAVSSAIGSVSFKIDSGTSMSCPHISGVVALLRSLHPNWSPAAVKSALVTTASVHDTYGFGIVSEAAPYSQANPFDYGGGHVDPNRAAYPGLVYDMGASDYVRFLCSMGYNVSAISSVAQQRETETCQHAPKTQLDLNLPSIAVPELRGRLTVSRTVTNVGSALSEYRARVEAPPGVDVSVRPSLLAFNSTVRRLAFKVTFRAKLVKVQGRYTFGSLTWEDGVHAVRIPLVVRTMVGRFYANS</sequence>
<dbReference type="InterPro" id="IPR015500">
    <property type="entry name" value="Peptidase_S8_subtilisin-rel"/>
</dbReference>
<evidence type="ECO:0000256" key="5">
    <source>
        <dbReference type="ARBA" id="ARBA00022825"/>
    </source>
</evidence>
<dbReference type="InterPro" id="IPR010259">
    <property type="entry name" value="S8pro/Inhibitor_I9"/>
</dbReference>
<evidence type="ECO:0000256" key="7">
    <source>
        <dbReference type="PROSITE-ProRule" id="PRU01240"/>
    </source>
</evidence>
<dbReference type="PaxDb" id="4577-GRMZM2G073882_P01"/>
<dbReference type="PANTHER" id="PTHR10795">
    <property type="entry name" value="PROPROTEIN CONVERTASE SUBTILISIN/KEXIN"/>
    <property type="match status" value="1"/>
</dbReference>
<dbReference type="EnsemblPlants" id="Zm00001eb103410_T002">
    <property type="protein sequence ID" value="Zm00001eb103410_P002"/>
    <property type="gene ID" value="Zm00001eb103410"/>
</dbReference>
<feature type="domain" description="Peptidase S8/S53" evidence="9">
    <location>
        <begin position="130"/>
        <end position="587"/>
    </location>
</feature>
<keyword evidence="5 7" id="KW-0720">Serine protease</keyword>
<dbReference type="SMR" id="C0PEI3"/>
<evidence type="ECO:0000256" key="4">
    <source>
        <dbReference type="ARBA" id="ARBA00022801"/>
    </source>
</evidence>
<gene>
    <name evidence="14" type="primary">LOC100383258</name>
    <name evidence="13" type="ORF">ZEAMMB73_Zm00001d006205</name>
</gene>
<dbReference type="InterPro" id="IPR023828">
    <property type="entry name" value="Peptidase_S8_Ser-AS"/>
</dbReference>
<reference evidence="12" key="1">
    <citation type="journal article" date="2009" name="PLoS Genet.">
        <title>Sequencing, mapping, and analysis of 27,455 maize full-length cDNAs.</title>
        <authorList>
            <person name="Soderlund C."/>
            <person name="Descour A."/>
            <person name="Kudrna D."/>
            <person name="Bomhoff M."/>
            <person name="Boyd L."/>
            <person name="Currie J."/>
            <person name="Angelova A."/>
            <person name="Collura K."/>
            <person name="Wissotski M."/>
            <person name="Ashley E."/>
            <person name="Morrow D."/>
            <person name="Fernandes J."/>
            <person name="Walbot V."/>
            <person name="Yu Y."/>
        </authorList>
    </citation>
    <scope>NUCLEOTIDE SEQUENCE</scope>
    <source>
        <strain evidence="12">B73</strain>
    </source>
</reference>
<dbReference type="Proteomes" id="UP000007305">
    <property type="component" value="Chromosome 2"/>
</dbReference>
<feature type="domain" description="Inhibitor I9" evidence="10">
    <location>
        <begin position="23"/>
        <end position="103"/>
    </location>
</feature>
<keyword evidence="16" id="KW-1267">Proteomics identification</keyword>
<dbReference type="HOGENOM" id="CLU_000625_4_2_1"/>
<dbReference type="EMBL" id="BT066702">
    <property type="protein sequence ID" value="ACN33599.1"/>
    <property type="molecule type" value="mRNA"/>
</dbReference>
<proteinExistence type="evidence at protein level"/>
<evidence type="ECO:0000256" key="8">
    <source>
        <dbReference type="SAM" id="SignalP"/>
    </source>
</evidence>
<evidence type="ECO:0000313" key="15">
    <source>
        <dbReference type="Proteomes" id="UP000007305"/>
    </source>
</evidence>
<reference evidence="14" key="4">
    <citation type="submission" date="2021-05" db="UniProtKB">
        <authorList>
            <consortium name="EnsemblPlants"/>
        </authorList>
    </citation>
    <scope>IDENTIFICATION</scope>
    <source>
        <strain evidence="14">cv. B73</strain>
    </source>
</reference>
<dbReference type="STRING" id="4577.C0PEI3"/>
<dbReference type="PRINTS" id="PR00723">
    <property type="entry name" value="SUBTILISIN"/>
</dbReference>
<keyword evidence="2 7" id="KW-0645">Protease</keyword>
<dbReference type="InterPro" id="IPR037045">
    <property type="entry name" value="S8pro/Inhibitor_I9_sf"/>
</dbReference>
<evidence type="ECO:0000256" key="3">
    <source>
        <dbReference type="ARBA" id="ARBA00022729"/>
    </source>
</evidence>
<evidence type="ECO:0000259" key="9">
    <source>
        <dbReference type="Pfam" id="PF00082"/>
    </source>
</evidence>
<dbReference type="Gramene" id="Zm00001eb103410_T002">
    <property type="protein sequence ID" value="Zm00001eb103410_P002"/>
    <property type="gene ID" value="Zm00001eb103410"/>
</dbReference>
<dbReference type="CDD" id="cd02120">
    <property type="entry name" value="PA_subtilisin_like"/>
    <property type="match status" value="1"/>
</dbReference>
<reference evidence="14" key="3">
    <citation type="submission" date="2019-07" db="EMBL/GenBank/DDBJ databases">
        <authorList>
            <person name="Seetharam A."/>
            <person name="Woodhouse M."/>
            <person name="Cannon E."/>
        </authorList>
    </citation>
    <scope>NUCLEOTIDE SEQUENCE [LARGE SCALE GENOMIC DNA]</scope>
    <source>
        <strain evidence="14">cv. B73</strain>
    </source>
</reference>
<dbReference type="FunFam" id="3.50.30.30:FF:000005">
    <property type="entry name" value="subtilisin-like protease SBT1.5"/>
    <property type="match status" value="1"/>
</dbReference>
<feature type="active site" description="Charge relay system" evidence="6 7">
    <location>
        <position position="213"/>
    </location>
</feature>
<evidence type="ECO:0000313" key="13">
    <source>
        <dbReference type="EMBL" id="ONM23060.1"/>
    </source>
</evidence>
<dbReference type="Gene3D" id="3.30.70.80">
    <property type="entry name" value="Peptidase S8 propeptide/proteinase inhibitor I9"/>
    <property type="match status" value="1"/>
</dbReference>
<dbReference type="eggNOG" id="ENOG502QSF0">
    <property type="taxonomic scope" value="Eukaryota"/>
</dbReference>
<dbReference type="FunFam" id="3.30.70.80:FF:000002">
    <property type="entry name" value="Subtilisin-like protease SBT5.3"/>
    <property type="match status" value="1"/>
</dbReference>
<dbReference type="RefSeq" id="NP_001169390.1">
    <property type="nucleotide sequence ID" value="NM_001175919.1"/>
</dbReference>
<dbReference type="InterPro" id="IPR000209">
    <property type="entry name" value="Peptidase_S8/S53_dom"/>
</dbReference>
<evidence type="ECO:0000259" key="11">
    <source>
        <dbReference type="Pfam" id="PF17766"/>
    </source>
</evidence>
<protein>
    <submittedName>
        <fullName evidence="13">Subtilisin-like protease SBT3.9</fullName>
    </submittedName>
</protein>
<dbReference type="SUPFAM" id="SSF52743">
    <property type="entry name" value="Subtilisin-like"/>
    <property type="match status" value="1"/>
</dbReference>
<dbReference type="CDD" id="cd04852">
    <property type="entry name" value="Peptidases_S8_3"/>
    <property type="match status" value="1"/>
</dbReference>
<accession>C0PEI3</accession>
<name>C0PEI3_MAIZE</name>
<evidence type="ECO:0007829" key="16">
    <source>
        <dbReference type="PeptideAtlas" id="C0PEI3"/>
    </source>
</evidence>
<dbReference type="InterPro" id="IPR036852">
    <property type="entry name" value="Peptidase_S8/S53_dom_sf"/>
</dbReference>
<dbReference type="GO" id="GO:0005576">
    <property type="term" value="C:extracellular region"/>
    <property type="evidence" value="ECO:0000318"/>
    <property type="project" value="GO_Central"/>
</dbReference>
<dbReference type="Gene3D" id="3.40.50.200">
    <property type="entry name" value="Peptidase S8/S53 domain"/>
    <property type="match status" value="1"/>
</dbReference>
<feature type="chain" id="PRO_5010827646" evidence="8">
    <location>
        <begin position="21"/>
        <end position="769"/>
    </location>
</feature>
<dbReference type="GO" id="GO:0004252">
    <property type="term" value="F:serine-type endopeptidase activity"/>
    <property type="evidence" value="ECO:0000318"/>
    <property type="project" value="GO_Central"/>
</dbReference>
<dbReference type="Pfam" id="PF00082">
    <property type="entry name" value="Peptidase_S8"/>
    <property type="match status" value="1"/>
</dbReference>
<dbReference type="Gene3D" id="3.50.30.30">
    <property type="match status" value="1"/>
</dbReference>
<dbReference type="ExpressionAtlas" id="C0PEI3">
    <property type="expression patterns" value="baseline and differential"/>
</dbReference>
<dbReference type="GeneID" id="100383258"/>
<reference evidence="13 15" key="2">
    <citation type="submission" date="2015-12" db="EMBL/GenBank/DDBJ databases">
        <title>Update maize B73 reference genome by single molecule sequencing technologies.</title>
        <authorList>
            <consortium name="Maize Genome Sequencing Project"/>
            <person name="Ware D."/>
        </authorList>
    </citation>
    <scope>NUCLEOTIDE SEQUENCE [LARGE SCALE GENOMIC DNA]</scope>
    <source>
        <strain evidence="15">cv. B73</strain>
        <tissue evidence="13">Seedling</tissue>
    </source>
</reference>
<evidence type="ECO:0000256" key="1">
    <source>
        <dbReference type="ARBA" id="ARBA00011073"/>
    </source>
</evidence>
<keyword evidence="4 7" id="KW-0378">Hydrolase</keyword>
<feature type="active site" description="Charge relay system" evidence="6 7">
    <location>
        <position position="138"/>
    </location>
</feature>
<comment type="similarity">
    <text evidence="1 7">Belongs to the peptidase S8 family.</text>
</comment>
<evidence type="ECO:0000313" key="14">
    <source>
        <dbReference type="EnsemblPlants" id="Zm00001eb103410_P002"/>
    </source>
</evidence>
<dbReference type="AlphaFoldDB" id="C0PEI3"/>
<dbReference type="Pfam" id="PF05922">
    <property type="entry name" value="Inhibitor_I9"/>
    <property type="match status" value="1"/>
</dbReference>